<dbReference type="Gene3D" id="1.10.238.10">
    <property type="entry name" value="EF-hand"/>
    <property type="match status" value="1"/>
</dbReference>
<dbReference type="RefSeq" id="WP_344876417.1">
    <property type="nucleotide sequence ID" value="NZ_BAABAL010000013.1"/>
</dbReference>
<dbReference type="SMART" id="SM00054">
    <property type="entry name" value="EFh"/>
    <property type="match status" value="3"/>
</dbReference>
<evidence type="ECO:0000313" key="2">
    <source>
        <dbReference type="EMBL" id="GAA4011369.1"/>
    </source>
</evidence>
<evidence type="ECO:0000313" key="3">
    <source>
        <dbReference type="Proteomes" id="UP001501747"/>
    </source>
</evidence>
<dbReference type="PROSITE" id="PS00018">
    <property type="entry name" value="EF_HAND_1"/>
    <property type="match status" value="2"/>
</dbReference>
<dbReference type="PROSITE" id="PS50222">
    <property type="entry name" value="EF_HAND_2"/>
    <property type="match status" value="3"/>
</dbReference>
<evidence type="ECO:0000259" key="1">
    <source>
        <dbReference type="PROSITE" id="PS50222"/>
    </source>
</evidence>
<proteinExistence type="predicted"/>
<dbReference type="Proteomes" id="UP001501747">
    <property type="component" value="Unassembled WGS sequence"/>
</dbReference>
<dbReference type="InterPro" id="IPR011992">
    <property type="entry name" value="EF-hand-dom_pair"/>
</dbReference>
<comment type="caution">
    <text evidence="2">The sequence shown here is derived from an EMBL/GenBank/DDBJ whole genome shotgun (WGS) entry which is preliminary data.</text>
</comment>
<feature type="domain" description="EF-hand" evidence="1">
    <location>
        <begin position="100"/>
        <end position="134"/>
    </location>
</feature>
<organism evidence="2 3">
    <name type="scientific">Allokutzneria multivorans</name>
    <dbReference type="NCBI Taxonomy" id="1142134"/>
    <lineage>
        <taxon>Bacteria</taxon>
        <taxon>Bacillati</taxon>
        <taxon>Actinomycetota</taxon>
        <taxon>Actinomycetes</taxon>
        <taxon>Pseudonocardiales</taxon>
        <taxon>Pseudonocardiaceae</taxon>
        <taxon>Allokutzneria</taxon>
    </lineage>
</organism>
<dbReference type="CDD" id="cd00051">
    <property type="entry name" value="EFh"/>
    <property type="match status" value="1"/>
</dbReference>
<gene>
    <name evidence="2" type="ORF">GCM10022247_37200</name>
</gene>
<feature type="domain" description="EF-hand" evidence="1">
    <location>
        <begin position="135"/>
        <end position="170"/>
    </location>
</feature>
<dbReference type="SUPFAM" id="SSF47473">
    <property type="entry name" value="EF-hand"/>
    <property type="match status" value="1"/>
</dbReference>
<name>A0ABP7SGR8_9PSEU</name>
<dbReference type="InterPro" id="IPR002048">
    <property type="entry name" value="EF_hand_dom"/>
</dbReference>
<dbReference type="Pfam" id="PF13202">
    <property type="entry name" value="EF-hand_5"/>
    <property type="match status" value="1"/>
</dbReference>
<feature type="domain" description="EF-hand" evidence="1">
    <location>
        <begin position="8"/>
        <end position="43"/>
    </location>
</feature>
<protein>
    <recommendedName>
        <fullName evidence="1">EF-hand domain-containing protein</fullName>
    </recommendedName>
</protein>
<dbReference type="Pfam" id="PF13499">
    <property type="entry name" value="EF-hand_7"/>
    <property type="match status" value="1"/>
</dbReference>
<reference evidence="3" key="1">
    <citation type="journal article" date="2019" name="Int. J. Syst. Evol. Microbiol.">
        <title>The Global Catalogue of Microorganisms (GCM) 10K type strain sequencing project: providing services to taxonomists for standard genome sequencing and annotation.</title>
        <authorList>
            <consortium name="The Broad Institute Genomics Platform"/>
            <consortium name="The Broad Institute Genome Sequencing Center for Infectious Disease"/>
            <person name="Wu L."/>
            <person name="Ma J."/>
        </authorList>
    </citation>
    <scope>NUCLEOTIDE SEQUENCE [LARGE SCALE GENOMIC DNA]</scope>
    <source>
        <strain evidence="3">JCM 17342</strain>
    </source>
</reference>
<accession>A0ABP7SGR8</accession>
<dbReference type="EMBL" id="BAABAL010000013">
    <property type="protein sequence ID" value="GAA4011369.1"/>
    <property type="molecule type" value="Genomic_DNA"/>
</dbReference>
<keyword evidence="3" id="KW-1185">Reference proteome</keyword>
<sequence>MTTNVASVLSLKLRRMFDILDADRDGHLTAEDMPALADALAVPFAAVPDKMRDLRAALSNIWDAHLSQMAEESGGRLSPAGYERGVRVAIAEDGESLVEALNDTVVAWFALFDTDDDGLISREEYVQIGGPLGGVSVEEMGQAFDRLDHDGDGELSIEEIRTAAAEYFTSDNPDADGNWLYGPL</sequence>
<dbReference type="InterPro" id="IPR018247">
    <property type="entry name" value="EF_Hand_1_Ca_BS"/>
</dbReference>